<dbReference type="PRINTS" id="PR01806">
    <property type="entry name" value="VIRFACTRMVIN"/>
</dbReference>
<accession>A0ABY5Y5X4</accession>
<keyword evidence="12" id="KW-1185">Reference proteome</keyword>
<evidence type="ECO:0000256" key="6">
    <source>
        <dbReference type="ARBA" id="ARBA00022989"/>
    </source>
</evidence>
<keyword evidence="4" id="KW-0133">Cell shape</keyword>
<evidence type="ECO:0000256" key="2">
    <source>
        <dbReference type="ARBA" id="ARBA00022475"/>
    </source>
</evidence>
<name>A0ABY5Y5X4_9BACT</name>
<dbReference type="InterPro" id="IPR051050">
    <property type="entry name" value="Lipid_II_flippase_MurJ/MviN"/>
</dbReference>
<dbReference type="Proteomes" id="UP001058120">
    <property type="component" value="Chromosome"/>
</dbReference>
<organism evidence="11 12">
    <name type="scientific">Taurinivorans muris</name>
    <dbReference type="NCBI Taxonomy" id="2787751"/>
    <lineage>
        <taxon>Bacteria</taxon>
        <taxon>Pseudomonadati</taxon>
        <taxon>Thermodesulfobacteriota</taxon>
        <taxon>Desulfovibrionia</taxon>
        <taxon>Desulfovibrionales</taxon>
        <taxon>Desulfovibrionaceae</taxon>
        <taxon>Taurinivorans</taxon>
    </lineage>
</organism>
<feature type="transmembrane region" description="Helical" evidence="10">
    <location>
        <begin position="84"/>
        <end position="105"/>
    </location>
</feature>
<keyword evidence="5" id="KW-0573">Peptidoglycan synthesis</keyword>
<feature type="transmembrane region" description="Helical" evidence="10">
    <location>
        <begin position="400"/>
        <end position="423"/>
    </location>
</feature>
<evidence type="ECO:0000256" key="4">
    <source>
        <dbReference type="ARBA" id="ARBA00022960"/>
    </source>
</evidence>
<keyword evidence="7 10" id="KW-0472">Membrane</keyword>
<evidence type="ECO:0000256" key="10">
    <source>
        <dbReference type="SAM" id="Phobius"/>
    </source>
</evidence>
<feature type="transmembrane region" description="Helical" evidence="10">
    <location>
        <begin position="435"/>
        <end position="458"/>
    </location>
</feature>
<feature type="transmembrane region" description="Helical" evidence="10">
    <location>
        <begin position="224"/>
        <end position="245"/>
    </location>
</feature>
<dbReference type="InterPro" id="IPR004268">
    <property type="entry name" value="MurJ"/>
</dbReference>
<feature type="transmembrane region" description="Helical" evidence="10">
    <location>
        <begin position="376"/>
        <end position="394"/>
    </location>
</feature>
<feature type="transmembrane region" description="Helical" evidence="10">
    <location>
        <begin position="265"/>
        <end position="290"/>
    </location>
</feature>
<comment type="similarity">
    <text evidence="9">Belongs to the MurJ/MviN family.</text>
</comment>
<sequence length="514" mass="57174">MGIAALIMGFSVLVSRFMGLFRDKVISWQFGAGGETDLYFAAFILPDFLNYLLAGGYVSITLIPLLSKLMENDEEDAWKFFSGVLIWASGIVVVLSAVLWIFAPYLVPFLAPGFSETQFVRLTEFLRIILPAQICFLPGACFTALLYIRKKFTVPALIPLIYNGMILLCGVFFPYLGIAEGMEGFCWGVLLGAFLGSFHLPFLAAKADGIRFYWILKHRCFKRFLCLAVPLMLGQSIVVLDEQFIRIFGSMAGTGEVSLLSYSRRIMMVPVGVVAQAAGVASFPFLASLFVKNDMQSFCQTMHSAIKNTLILVLPVTFYMIAAAKPVLGLIFEGGQFGAEETVLAAPYLQIMMIAVPFWCVQQILGRSFYAMENTVTPALVGSMITVFIIPFYFYCAPRFGAVSVAFLTSASVIAYTLTLWFAGRKYFQRAYRGILCLLLKNVLCNGIPFFLCLAGGYCSELFLQGKIPLLWVQLAQIGFAGLVYLISYLIVAKYFMPENITLLISPFLRRLKR</sequence>
<dbReference type="Pfam" id="PF03023">
    <property type="entry name" value="MurJ"/>
    <property type="match status" value="1"/>
</dbReference>
<keyword evidence="2" id="KW-1003">Cell membrane</keyword>
<dbReference type="EMBL" id="CP065938">
    <property type="protein sequence ID" value="UWX06747.1"/>
    <property type="molecule type" value="Genomic_DNA"/>
</dbReference>
<evidence type="ECO:0000256" key="1">
    <source>
        <dbReference type="ARBA" id="ARBA00004651"/>
    </source>
</evidence>
<feature type="transmembrane region" description="Helical" evidence="10">
    <location>
        <begin position="184"/>
        <end position="203"/>
    </location>
</feature>
<dbReference type="PANTHER" id="PTHR47019:SF1">
    <property type="entry name" value="LIPID II FLIPPASE MURJ"/>
    <property type="match status" value="1"/>
</dbReference>
<keyword evidence="6 10" id="KW-1133">Transmembrane helix</keyword>
<evidence type="ECO:0000256" key="7">
    <source>
        <dbReference type="ARBA" id="ARBA00023136"/>
    </source>
</evidence>
<evidence type="ECO:0000313" key="11">
    <source>
        <dbReference type="EMBL" id="UWX06747.1"/>
    </source>
</evidence>
<feature type="transmembrane region" description="Helical" evidence="10">
    <location>
        <begin position="160"/>
        <end position="178"/>
    </location>
</feature>
<evidence type="ECO:0000256" key="9">
    <source>
        <dbReference type="ARBA" id="ARBA00061532"/>
    </source>
</evidence>
<feature type="transmembrane region" description="Helical" evidence="10">
    <location>
        <begin position="125"/>
        <end position="148"/>
    </location>
</feature>
<comment type="subcellular location">
    <subcellularLocation>
        <location evidence="1">Cell membrane</location>
        <topology evidence="1">Multi-pass membrane protein</topology>
    </subcellularLocation>
</comment>
<dbReference type="PANTHER" id="PTHR47019">
    <property type="entry name" value="LIPID II FLIPPASE MURJ"/>
    <property type="match status" value="1"/>
</dbReference>
<evidence type="ECO:0000256" key="3">
    <source>
        <dbReference type="ARBA" id="ARBA00022692"/>
    </source>
</evidence>
<proteinExistence type="inferred from homology"/>
<feature type="transmembrane region" description="Helical" evidence="10">
    <location>
        <begin position="310"/>
        <end position="332"/>
    </location>
</feature>
<protein>
    <submittedName>
        <fullName evidence="11">Murein biosynthesis integral membrane protein MurJ</fullName>
    </submittedName>
</protein>
<feature type="transmembrane region" description="Helical" evidence="10">
    <location>
        <begin position="344"/>
        <end position="364"/>
    </location>
</feature>
<evidence type="ECO:0000256" key="5">
    <source>
        <dbReference type="ARBA" id="ARBA00022984"/>
    </source>
</evidence>
<keyword evidence="3 10" id="KW-0812">Transmembrane</keyword>
<comment type="function">
    <text evidence="8">Involved in peptidoglycan biosynthesis. Transports lipid-linked peptidoglycan precursors from the inner to the outer leaflet of the cytoplasmic membrane.</text>
</comment>
<gene>
    <name evidence="11" type="ORF">JBF11_06170</name>
</gene>
<feature type="transmembrane region" description="Helical" evidence="10">
    <location>
        <begin position="470"/>
        <end position="492"/>
    </location>
</feature>
<reference evidence="11" key="1">
    <citation type="submission" date="2020-12" db="EMBL/GenBank/DDBJ databases">
        <title>Taurinivorans muris gen. nov., sp. nov., fundamental and realized metabolic niche of a ubiquitous sulfidogenic bacterium in the murine intestine.</title>
        <authorList>
            <person name="Ye H."/>
            <person name="Hanson B.T."/>
            <person name="Loy A."/>
        </authorList>
    </citation>
    <scope>NUCLEOTIDE SEQUENCE</scope>
    <source>
        <strain evidence="11">LT0009</strain>
    </source>
</reference>
<feature type="transmembrane region" description="Helical" evidence="10">
    <location>
        <begin position="38"/>
        <end position="63"/>
    </location>
</feature>
<evidence type="ECO:0000256" key="8">
    <source>
        <dbReference type="ARBA" id="ARBA00060041"/>
    </source>
</evidence>
<evidence type="ECO:0000313" key="12">
    <source>
        <dbReference type="Proteomes" id="UP001058120"/>
    </source>
</evidence>
<dbReference type="CDD" id="cd13123">
    <property type="entry name" value="MATE_MurJ_like"/>
    <property type="match status" value="1"/>
</dbReference>